<proteinExistence type="predicted"/>
<keyword evidence="2" id="KW-1185">Reference proteome</keyword>
<sequence>MSERAGRPCIGICDYEDRTGWCLGCGMTKPEKKAWKKVPAFRPAILIALAMRMEALAAEGHATGPEAGRKGRD</sequence>
<dbReference type="AlphaFoldDB" id="A0A840Y2B4"/>
<evidence type="ECO:0000313" key="2">
    <source>
        <dbReference type="Proteomes" id="UP000580654"/>
    </source>
</evidence>
<name>A0A840Y2B4_9PROT</name>
<evidence type="ECO:0000313" key="1">
    <source>
        <dbReference type="EMBL" id="MBB5692949.1"/>
    </source>
</evidence>
<evidence type="ECO:0008006" key="3">
    <source>
        <dbReference type="Google" id="ProtNLM"/>
    </source>
</evidence>
<dbReference type="Proteomes" id="UP000580654">
    <property type="component" value="Unassembled WGS sequence"/>
</dbReference>
<dbReference type="EMBL" id="JACIJD010000003">
    <property type="protein sequence ID" value="MBB5692949.1"/>
    <property type="molecule type" value="Genomic_DNA"/>
</dbReference>
<comment type="caution">
    <text evidence="1">The sequence shown here is derived from an EMBL/GenBank/DDBJ whole genome shotgun (WGS) entry which is preliminary data.</text>
</comment>
<organism evidence="1 2">
    <name type="scientific">Muricoccus pecuniae</name>
    <dbReference type="NCBI Taxonomy" id="693023"/>
    <lineage>
        <taxon>Bacteria</taxon>
        <taxon>Pseudomonadati</taxon>
        <taxon>Pseudomonadota</taxon>
        <taxon>Alphaproteobacteria</taxon>
        <taxon>Acetobacterales</taxon>
        <taxon>Roseomonadaceae</taxon>
        <taxon>Muricoccus</taxon>
    </lineage>
</organism>
<dbReference type="InterPro" id="IPR010710">
    <property type="entry name" value="DUF1289"/>
</dbReference>
<dbReference type="Pfam" id="PF06945">
    <property type="entry name" value="DUF1289"/>
    <property type="match status" value="1"/>
</dbReference>
<protein>
    <recommendedName>
        <fullName evidence="3">DUF1289 domain-containing protein</fullName>
    </recommendedName>
</protein>
<accession>A0A840Y2B4</accession>
<gene>
    <name evidence="1" type="ORF">FHS87_000968</name>
</gene>
<dbReference type="RefSeq" id="WP_184514440.1">
    <property type="nucleotide sequence ID" value="NZ_JACIJD010000003.1"/>
</dbReference>
<reference evidence="1 2" key="1">
    <citation type="submission" date="2020-08" db="EMBL/GenBank/DDBJ databases">
        <title>Genomic Encyclopedia of Type Strains, Phase IV (KMG-IV): sequencing the most valuable type-strain genomes for metagenomic binning, comparative biology and taxonomic classification.</title>
        <authorList>
            <person name="Goeker M."/>
        </authorList>
    </citation>
    <scope>NUCLEOTIDE SEQUENCE [LARGE SCALE GENOMIC DNA]</scope>
    <source>
        <strain evidence="1 2">DSM 25622</strain>
    </source>
</reference>